<proteinExistence type="predicted"/>
<keyword evidence="2" id="KW-1185">Reference proteome</keyword>
<geneLocation type="plasmid" evidence="2">
    <name>pacpol1</name>
</geneLocation>
<name>A0A2Z5GBH7_9BACT</name>
<sequence length="38" mass="4497">MCEAHPLMSTTTAERLPRCFLTSEEAAKRMENRPRRIY</sequence>
<gene>
    <name evidence="1" type="ORF">ACPOL_6775</name>
</gene>
<dbReference type="AlphaFoldDB" id="A0A2Z5GBH7"/>
<accession>A0A2Z5GBH7</accession>
<keyword evidence="1" id="KW-0614">Plasmid</keyword>
<dbReference type="Proteomes" id="UP000253606">
    <property type="component" value="Plasmid pACPOL1"/>
</dbReference>
<organism evidence="1 2">
    <name type="scientific">Acidisarcina polymorpha</name>
    <dbReference type="NCBI Taxonomy" id="2211140"/>
    <lineage>
        <taxon>Bacteria</taxon>
        <taxon>Pseudomonadati</taxon>
        <taxon>Acidobacteriota</taxon>
        <taxon>Terriglobia</taxon>
        <taxon>Terriglobales</taxon>
        <taxon>Acidobacteriaceae</taxon>
        <taxon>Acidisarcina</taxon>
    </lineage>
</organism>
<reference evidence="1 2" key="1">
    <citation type="journal article" date="2018" name="Front. Microbiol.">
        <title>Hydrolytic Capabilities as a Key to Environmental Success: Chitinolytic and Cellulolytic Acidobacteria From Acidic Sub-arctic Soils and Boreal Peatlands.</title>
        <authorList>
            <person name="Belova S.E."/>
            <person name="Ravin N.V."/>
            <person name="Pankratov T.A."/>
            <person name="Rakitin A.L."/>
            <person name="Ivanova A.A."/>
            <person name="Beletsky A.V."/>
            <person name="Mardanov A.V."/>
            <person name="Sinninghe Damste J.S."/>
            <person name="Dedysh S.N."/>
        </authorList>
    </citation>
    <scope>NUCLEOTIDE SEQUENCE [LARGE SCALE GENOMIC DNA]</scope>
    <source>
        <strain evidence="1 2">SBC82</strain>
        <plasmid evidence="2">pacpol1</plasmid>
    </source>
</reference>
<dbReference type="EMBL" id="CP030841">
    <property type="protein sequence ID" value="AXC15985.1"/>
    <property type="molecule type" value="Genomic_DNA"/>
</dbReference>
<protein>
    <submittedName>
        <fullName evidence="1">Uncharacterized protein</fullName>
    </submittedName>
</protein>
<evidence type="ECO:0000313" key="2">
    <source>
        <dbReference type="Proteomes" id="UP000253606"/>
    </source>
</evidence>
<evidence type="ECO:0000313" key="1">
    <source>
        <dbReference type="EMBL" id="AXC15985.1"/>
    </source>
</evidence>
<dbReference type="KEGG" id="abas:ACPOL_6775"/>